<dbReference type="Proteomes" id="UP000252415">
    <property type="component" value="Unassembled WGS sequence"/>
</dbReference>
<evidence type="ECO:0000256" key="2">
    <source>
        <dbReference type="ARBA" id="ARBA00022898"/>
    </source>
</evidence>
<evidence type="ECO:0000313" key="5">
    <source>
        <dbReference type="Proteomes" id="UP000252415"/>
    </source>
</evidence>
<dbReference type="Gene3D" id="2.40.37.10">
    <property type="entry name" value="Lyase, Ornithine Decarboxylase, Chain A, domain 1"/>
    <property type="match status" value="1"/>
</dbReference>
<dbReference type="InterPro" id="IPR009006">
    <property type="entry name" value="Ala_racemase/Decarboxylase_C"/>
</dbReference>
<keyword evidence="2" id="KW-0663">Pyridoxal phosphate</keyword>
<dbReference type="AlphaFoldDB" id="A0A368VML5"/>
<dbReference type="CDD" id="cd06843">
    <property type="entry name" value="PLPDE_III_PvsE_like"/>
    <property type="match status" value="1"/>
</dbReference>
<reference evidence="4 5" key="1">
    <citation type="submission" date="2018-07" db="EMBL/GenBank/DDBJ databases">
        <title>Genomic Encyclopedia of Type Strains, Phase III (KMG-III): the genomes of soil and plant-associated and newly described type strains.</title>
        <authorList>
            <person name="Whitman W."/>
        </authorList>
    </citation>
    <scope>NUCLEOTIDE SEQUENCE [LARGE SCALE GENOMIC DNA]</scope>
    <source>
        <strain evidence="4 5">CECT 7506</strain>
    </source>
</reference>
<dbReference type="PROSITE" id="PS00879">
    <property type="entry name" value="ODR_DC_2_2"/>
    <property type="match status" value="1"/>
</dbReference>
<dbReference type="PANTHER" id="PTHR43727">
    <property type="entry name" value="DIAMINOPIMELATE DECARBOXYLASE"/>
    <property type="match status" value="1"/>
</dbReference>
<dbReference type="GO" id="GO:0008836">
    <property type="term" value="F:diaminopimelate decarboxylase activity"/>
    <property type="evidence" value="ECO:0007669"/>
    <property type="project" value="TreeGrafter"/>
</dbReference>
<dbReference type="PANTHER" id="PTHR43727:SF2">
    <property type="entry name" value="GROUP IV DECARBOXYLASE"/>
    <property type="match status" value="1"/>
</dbReference>
<dbReference type="EMBL" id="QPJD01000018">
    <property type="protein sequence ID" value="RCW42255.1"/>
    <property type="molecule type" value="Genomic_DNA"/>
</dbReference>
<proteinExistence type="predicted"/>
<gene>
    <name evidence="4" type="ORF">DFP97_11884</name>
</gene>
<evidence type="ECO:0000313" key="4">
    <source>
        <dbReference type="EMBL" id="RCW42255.1"/>
    </source>
</evidence>
<sequence>MNHISDYIQSRKSRHPGEPFNAFIYDLGELKRNAARIVASLPAGAKYFYAIKANSDKKMIETLLPIVDGFEVASLGEAEKVREISGSADIIFGGPGKTDVEIENALRLRVSLLHVESISELHRTNWIADRLGMKANILLRVNLRGPLPSGTLQMCGVPSQFGIDEADIPQAIEITGSCPNVSLRGFHFHSLSNQLDAPQHAAMVGHYVERARKWQTQYGFDLRYVNAGGGIGINYEKLEATFDWDTFVRLLGHIIEKEPEGNARCPEILFECGRYTAASCGYYAAEVLDIKKIGDSSFAVINGGLHQFLLPGAWKHRHPFFIVPVDGWLYPLSRIEINDQPVTIVGRMNSPRDILARNENVARLRIGDVVVFPYAGAYGWSISAHDFSSLEHPEFLYMS</sequence>
<dbReference type="InterPro" id="IPR022644">
    <property type="entry name" value="De-COase2_N"/>
</dbReference>
<keyword evidence="5" id="KW-1185">Reference proteome</keyword>
<dbReference type="OrthoDB" id="9802241at2"/>
<evidence type="ECO:0000259" key="3">
    <source>
        <dbReference type="Pfam" id="PF02784"/>
    </source>
</evidence>
<organism evidence="4 5">
    <name type="scientific">Paenibacillus prosopidis</name>
    <dbReference type="NCBI Taxonomy" id="630520"/>
    <lineage>
        <taxon>Bacteria</taxon>
        <taxon>Bacillati</taxon>
        <taxon>Bacillota</taxon>
        <taxon>Bacilli</taxon>
        <taxon>Bacillales</taxon>
        <taxon>Paenibacillaceae</taxon>
        <taxon>Paenibacillus</taxon>
    </lineage>
</organism>
<dbReference type="InterPro" id="IPR000183">
    <property type="entry name" value="Orn/DAP/Arg_de-COase"/>
</dbReference>
<dbReference type="Pfam" id="PF02784">
    <property type="entry name" value="Orn_Arg_deC_N"/>
    <property type="match status" value="1"/>
</dbReference>
<accession>A0A368VML5</accession>
<name>A0A368VML5_9BACL</name>
<dbReference type="InterPro" id="IPR022657">
    <property type="entry name" value="De-COase2_CS"/>
</dbReference>
<protein>
    <submittedName>
        <fullName evidence="4">Diaminopimelate decarboxylase</fullName>
    </submittedName>
</protein>
<feature type="domain" description="Orn/DAP/Arg decarboxylase 2 N-terminal" evidence="3">
    <location>
        <begin position="28"/>
        <end position="278"/>
    </location>
</feature>
<dbReference type="Gene3D" id="3.20.20.10">
    <property type="entry name" value="Alanine racemase"/>
    <property type="match status" value="1"/>
</dbReference>
<comment type="cofactor">
    <cofactor evidence="1">
        <name>pyridoxal 5'-phosphate</name>
        <dbReference type="ChEBI" id="CHEBI:597326"/>
    </cofactor>
</comment>
<dbReference type="PRINTS" id="PR01179">
    <property type="entry name" value="ODADCRBXLASE"/>
</dbReference>
<dbReference type="SUPFAM" id="SSF51419">
    <property type="entry name" value="PLP-binding barrel"/>
    <property type="match status" value="1"/>
</dbReference>
<dbReference type="RefSeq" id="WP_114383231.1">
    <property type="nucleotide sequence ID" value="NZ_QPJD01000018.1"/>
</dbReference>
<dbReference type="InterPro" id="IPR029066">
    <property type="entry name" value="PLP-binding_barrel"/>
</dbReference>
<dbReference type="GO" id="GO:0009089">
    <property type="term" value="P:lysine biosynthetic process via diaminopimelate"/>
    <property type="evidence" value="ECO:0007669"/>
    <property type="project" value="TreeGrafter"/>
</dbReference>
<dbReference type="SUPFAM" id="SSF50621">
    <property type="entry name" value="Alanine racemase C-terminal domain-like"/>
    <property type="match status" value="1"/>
</dbReference>
<comment type="caution">
    <text evidence="4">The sequence shown here is derived from an EMBL/GenBank/DDBJ whole genome shotgun (WGS) entry which is preliminary data.</text>
</comment>
<evidence type="ECO:0000256" key="1">
    <source>
        <dbReference type="ARBA" id="ARBA00001933"/>
    </source>
</evidence>